<dbReference type="EMBL" id="SIHJ01000001">
    <property type="protein sequence ID" value="TWT37372.1"/>
    <property type="molecule type" value="Genomic_DNA"/>
</dbReference>
<dbReference type="AlphaFoldDB" id="A0A5C5VI58"/>
<organism evidence="1 2">
    <name type="scientific">Posidoniimonas corsicana</name>
    <dbReference type="NCBI Taxonomy" id="1938618"/>
    <lineage>
        <taxon>Bacteria</taxon>
        <taxon>Pseudomonadati</taxon>
        <taxon>Planctomycetota</taxon>
        <taxon>Planctomycetia</taxon>
        <taxon>Pirellulales</taxon>
        <taxon>Lacipirellulaceae</taxon>
        <taxon>Posidoniimonas</taxon>
    </lineage>
</organism>
<protein>
    <recommendedName>
        <fullName evidence="3">Knr4/Smi1-like domain-containing protein</fullName>
    </recommendedName>
</protein>
<accession>A0A5C5VI58</accession>
<evidence type="ECO:0000313" key="1">
    <source>
        <dbReference type="EMBL" id="TWT37372.1"/>
    </source>
</evidence>
<evidence type="ECO:0008006" key="3">
    <source>
        <dbReference type="Google" id="ProtNLM"/>
    </source>
</evidence>
<keyword evidence="2" id="KW-1185">Reference proteome</keyword>
<comment type="caution">
    <text evidence="1">The sequence shown here is derived from an EMBL/GenBank/DDBJ whole genome shotgun (WGS) entry which is preliminary data.</text>
</comment>
<evidence type="ECO:0000313" key="2">
    <source>
        <dbReference type="Proteomes" id="UP000316714"/>
    </source>
</evidence>
<gene>
    <name evidence="1" type="ORF">KOR34_23220</name>
</gene>
<dbReference type="Proteomes" id="UP000316714">
    <property type="component" value="Unassembled WGS sequence"/>
</dbReference>
<sequence>MNERKRLTSCEIAVLVEVYPALPVDYLAYLREVGWGTAASGHMVYSGPVHPDEIYPQVTTESQRVILGDDSQGFSLGYDFSSESYGEFSDVGDWSIFPSDFVLSSLLSRSG</sequence>
<proteinExistence type="predicted"/>
<reference evidence="1 2" key="1">
    <citation type="submission" date="2019-02" db="EMBL/GenBank/DDBJ databases">
        <title>Deep-cultivation of Planctomycetes and their phenomic and genomic characterization uncovers novel biology.</title>
        <authorList>
            <person name="Wiegand S."/>
            <person name="Jogler M."/>
            <person name="Boedeker C."/>
            <person name="Pinto D."/>
            <person name="Vollmers J."/>
            <person name="Rivas-Marin E."/>
            <person name="Kohn T."/>
            <person name="Peeters S.H."/>
            <person name="Heuer A."/>
            <person name="Rast P."/>
            <person name="Oberbeckmann S."/>
            <person name="Bunk B."/>
            <person name="Jeske O."/>
            <person name="Meyerdierks A."/>
            <person name="Storesund J.E."/>
            <person name="Kallscheuer N."/>
            <person name="Luecker S."/>
            <person name="Lage O.M."/>
            <person name="Pohl T."/>
            <person name="Merkel B.J."/>
            <person name="Hornburger P."/>
            <person name="Mueller R.-W."/>
            <person name="Bruemmer F."/>
            <person name="Labrenz M."/>
            <person name="Spormann A.M."/>
            <person name="Op Den Camp H."/>
            <person name="Overmann J."/>
            <person name="Amann R."/>
            <person name="Jetten M.S.M."/>
            <person name="Mascher T."/>
            <person name="Medema M.H."/>
            <person name="Devos D.P."/>
            <person name="Kaster A.-K."/>
            <person name="Ovreas L."/>
            <person name="Rohde M."/>
            <person name="Galperin M.Y."/>
            <person name="Jogler C."/>
        </authorList>
    </citation>
    <scope>NUCLEOTIDE SEQUENCE [LARGE SCALE GENOMIC DNA]</scope>
    <source>
        <strain evidence="1 2">KOR34</strain>
    </source>
</reference>
<name>A0A5C5VI58_9BACT</name>